<comment type="subcellular location">
    <subcellularLocation>
        <location evidence="1">Membrane</location>
        <topology evidence="1">Multi-pass membrane protein</topology>
    </subcellularLocation>
</comment>
<dbReference type="InterPro" id="IPR051788">
    <property type="entry name" value="MFS_Transporter"/>
</dbReference>
<feature type="transmembrane region" description="Helical" evidence="5">
    <location>
        <begin position="362"/>
        <end position="383"/>
    </location>
</feature>
<evidence type="ECO:0008006" key="8">
    <source>
        <dbReference type="Google" id="ProtNLM"/>
    </source>
</evidence>
<keyword evidence="4 5" id="KW-0472">Membrane</keyword>
<reference evidence="7" key="1">
    <citation type="submission" date="2019-10" db="EMBL/GenBank/DDBJ databases">
        <title>Lacipirellula parvula gen. nov., sp. nov., representing a lineage of planctomycetes widespread in freshwater anoxic habitats, and description of the family Lacipirellulaceae.</title>
        <authorList>
            <person name="Dedysh S.N."/>
            <person name="Kulichevskaya I.S."/>
            <person name="Beletsky A.V."/>
            <person name="Rakitin A.L."/>
            <person name="Mardanov A.V."/>
            <person name="Ivanova A.A."/>
            <person name="Saltykova V.X."/>
            <person name="Rijpstra W.I.C."/>
            <person name="Sinninghe Damste J.S."/>
            <person name="Ravin N.V."/>
        </authorList>
    </citation>
    <scope>NUCLEOTIDE SEQUENCE [LARGE SCALE GENOMIC DNA]</scope>
    <source>
        <strain evidence="7">PX69</strain>
    </source>
</reference>
<dbReference type="Pfam" id="PF07690">
    <property type="entry name" value="MFS_1"/>
    <property type="match status" value="1"/>
</dbReference>
<evidence type="ECO:0000256" key="3">
    <source>
        <dbReference type="ARBA" id="ARBA00022989"/>
    </source>
</evidence>
<dbReference type="SUPFAM" id="SSF103473">
    <property type="entry name" value="MFS general substrate transporter"/>
    <property type="match status" value="1"/>
</dbReference>
<gene>
    <name evidence="6" type="ORF">PLANPX_4113</name>
</gene>
<evidence type="ECO:0000313" key="6">
    <source>
        <dbReference type="EMBL" id="BBO34501.1"/>
    </source>
</evidence>
<dbReference type="CDD" id="cd17393">
    <property type="entry name" value="MFS_MosC_like"/>
    <property type="match status" value="1"/>
</dbReference>
<proteinExistence type="predicted"/>
<evidence type="ECO:0000256" key="1">
    <source>
        <dbReference type="ARBA" id="ARBA00004141"/>
    </source>
</evidence>
<organism evidence="6 7">
    <name type="scientific">Lacipirellula parvula</name>
    <dbReference type="NCBI Taxonomy" id="2650471"/>
    <lineage>
        <taxon>Bacteria</taxon>
        <taxon>Pseudomonadati</taxon>
        <taxon>Planctomycetota</taxon>
        <taxon>Planctomycetia</taxon>
        <taxon>Pirellulales</taxon>
        <taxon>Lacipirellulaceae</taxon>
        <taxon>Lacipirellula</taxon>
    </lineage>
</organism>
<dbReference type="PANTHER" id="PTHR23514">
    <property type="entry name" value="BYPASS OF STOP CODON PROTEIN 6"/>
    <property type="match status" value="1"/>
</dbReference>
<dbReference type="AlphaFoldDB" id="A0A5K7XHR5"/>
<evidence type="ECO:0000313" key="7">
    <source>
        <dbReference type="Proteomes" id="UP000326837"/>
    </source>
</evidence>
<feature type="transmembrane region" description="Helical" evidence="5">
    <location>
        <begin position="302"/>
        <end position="322"/>
    </location>
</feature>
<dbReference type="InterPro" id="IPR011701">
    <property type="entry name" value="MFS"/>
</dbReference>
<dbReference type="EMBL" id="AP021861">
    <property type="protein sequence ID" value="BBO34501.1"/>
    <property type="molecule type" value="Genomic_DNA"/>
</dbReference>
<protein>
    <recommendedName>
        <fullName evidence="8">Major facilitator superfamily (MFS) profile domain-containing protein</fullName>
    </recommendedName>
</protein>
<sequence>MAAKPASRFQFGAVSAVFSAFLIDGAGFGAWAALLPVFKSQLSISDGQLSVALFSMVIGSVAAMPIAGRFIAHLGSRRVIIAAAVAYSILLPLVAFAASPASTLAIFAIGALITGAAKGSLDVSVNAQAIAIENHEGRPIVARCHGGWSMGALTGSLFVAGGLKLSLGAPLIMTLLGLLLLGLAAFSGRRLTEHDRPDEHAHHRHSLWPRGRLAPLAALAFIALFCEGSMADWSAVFLADVVGAEPASAALGFATYATAMTASRFCGDQLSHRLGPVVLMRFSGAVAALGLALSLASQTYWLGLLGFAMAGFGLANIIPALFRAAARHGHAGPAIASVSTVGYVGLLIGPPIIGALSRTLGLPLSLGLLVLFSGVLGASANLAKPRGTH</sequence>
<feature type="transmembrane region" description="Helical" evidence="5">
    <location>
        <begin position="213"/>
        <end position="235"/>
    </location>
</feature>
<dbReference type="Gene3D" id="1.20.1250.20">
    <property type="entry name" value="MFS general substrate transporter like domains"/>
    <property type="match status" value="2"/>
</dbReference>
<feature type="transmembrane region" description="Helical" evidence="5">
    <location>
        <begin position="79"/>
        <end position="98"/>
    </location>
</feature>
<feature type="transmembrane region" description="Helical" evidence="5">
    <location>
        <begin position="334"/>
        <end position="356"/>
    </location>
</feature>
<accession>A0A5K7XHR5</accession>
<feature type="transmembrane region" description="Helical" evidence="5">
    <location>
        <begin position="167"/>
        <end position="186"/>
    </location>
</feature>
<dbReference type="Proteomes" id="UP000326837">
    <property type="component" value="Chromosome"/>
</dbReference>
<keyword evidence="2 5" id="KW-0812">Transmembrane</keyword>
<dbReference type="KEGG" id="lpav:PLANPX_4113"/>
<dbReference type="PANTHER" id="PTHR23514:SF13">
    <property type="entry name" value="INNER MEMBRANE PROTEIN YBJJ"/>
    <property type="match status" value="1"/>
</dbReference>
<dbReference type="GO" id="GO:0022857">
    <property type="term" value="F:transmembrane transporter activity"/>
    <property type="evidence" value="ECO:0007669"/>
    <property type="project" value="InterPro"/>
</dbReference>
<evidence type="ECO:0000256" key="2">
    <source>
        <dbReference type="ARBA" id="ARBA00022692"/>
    </source>
</evidence>
<feature type="transmembrane region" description="Helical" evidence="5">
    <location>
        <begin position="48"/>
        <end position="67"/>
    </location>
</feature>
<feature type="transmembrane region" description="Helical" evidence="5">
    <location>
        <begin position="278"/>
        <end position="296"/>
    </location>
</feature>
<keyword evidence="7" id="KW-1185">Reference proteome</keyword>
<name>A0A5K7XHR5_9BACT</name>
<evidence type="ECO:0000256" key="4">
    <source>
        <dbReference type="ARBA" id="ARBA00023136"/>
    </source>
</evidence>
<keyword evidence="3 5" id="KW-1133">Transmembrane helix</keyword>
<evidence type="ECO:0000256" key="5">
    <source>
        <dbReference type="SAM" id="Phobius"/>
    </source>
</evidence>
<dbReference type="InterPro" id="IPR036259">
    <property type="entry name" value="MFS_trans_sf"/>
</dbReference>
<dbReference type="GO" id="GO:0016020">
    <property type="term" value="C:membrane"/>
    <property type="evidence" value="ECO:0007669"/>
    <property type="project" value="UniProtKB-SubCell"/>
</dbReference>